<keyword evidence="2" id="KW-1185">Reference proteome</keyword>
<evidence type="ECO:0000313" key="1">
    <source>
        <dbReference type="EMBL" id="KAJ8730545.1"/>
    </source>
</evidence>
<name>A0ACC2R0E2_9NEOP</name>
<gene>
    <name evidence="1" type="ORF">PYW08_001958</name>
</gene>
<accession>A0ACC2R0E2</accession>
<evidence type="ECO:0000313" key="2">
    <source>
        <dbReference type="Proteomes" id="UP001231649"/>
    </source>
</evidence>
<protein>
    <submittedName>
        <fullName evidence="1">Uncharacterized protein</fullName>
    </submittedName>
</protein>
<organism evidence="1 2">
    <name type="scientific">Mythimna loreyi</name>
    <dbReference type="NCBI Taxonomy" id="667449"/>
    <lineage>
        <taxon>Eukaryota</taxon>
        <taxon>Metazoa</taxon>
        <taxon>Ecdysozoa</taxon>
        <taxon>Arthropoda</taxon>
        <taxon>Hexapoda</taxon>
        <taxon>Insecta</taxon>
        <taxon>Pterygota</taxon>
        <taxon>Neoptera</taxon>
        <taxon>Endopterygota</taxon>
        <taxon>Lepidoptera</taxon>
        <taxon>Glossata</taxon>
        <taxon>Ditrysia</taxon>
        <taxon>Noctuoidea</taxon>
        <taxon>Noctuidae</taxon>
        <taxon>Noctuinae</taxon>
        <taxon>Hadenini</taxon>
        <taxon>Mythimna</taxon>
    </lineage>
</organism>
<reference evidence="1" key="1">
    <citation type="submission" date="2023-03" db="EMBL/GenBank/DDBJ databases">
        <title>Chromosome-level genomes of two armyworms, Mythimna separata and Mythimna loreyi, provide insights into the biosynthesis and reception of sex pheromones.</title>
        <authorList>
            <person name="Zhao H."/>
        </authorList>
    </citation>
    <scope>NUCLEOTIDE SEQUENCE</scope>
    <source>
        <strain evidence="1">BeijingLab</strain>
    </source>
</reference>
<dbReference type="Proteomes" id="UP001231649">
    <property type="component" value="Chromosome 12"/>
</dbReference>
<comment type="caution">
    <text evidence="1">The sequence shown here is derived from an EMBL/GenBank/DDBJ whole genome shotgun (WGS) entry which is preliminary data.</text>
</comment>
<sequence length="324" mass="36417">MLSNKMSVDCQIIIQRANGGVFRPGEPVIGKVKYVINKPTKFKTIDINFLGKAKCAWSVPGPEKTTIEYFNEEEYVNDNINIFKSKHGQEDLLSGTFEYPYEFELPANIPSTIKFNLLCKIEYKVIVVFVLKSFWASVKKFSEEFPVYGFVSPCSPEPLIFSLQKKVISLKDISTVDVKAEIEKTFLAPGEDIILKLTINNDTDVPVTIKTELVEYCTCIANDKTNKVFTSPLTYTKSTRSVEKKSSSVITCIVPILLKWCSIQNSKILKGEFKVRVTAKLPFPYTNAFVEAPVVIGEMMTNHIEASKAVTDWNPSLSNTTTLC</sequence>
<dbReference type="EMBL" id="CM056788">
    <property type="protein sequence ID" value="KAJ8730545.1"/>
    <property type="molecule type" value="Genomic_DNA"/>
</dbReference>
<proteinExistence type="predicted"/>